<dbReference type="SUPFAM" id="SSF69118">
    <property type="entry name" value="AhpD-like"/>
    <property type="match status" value="1"/>
</dbReference>
<dbReference type="OrthoDB" id="2567457at2759"/>
<dbReference type="STRING" id="38488.A0A4Y8DB64"/>
<evidence type="ECO:0000313" key="3">
    <source>
        <dbReference type="Proteomes" id="UP000297299"/>
    </source>
</evidence>
<protein>
    <recommendedName>
        <fullName evidence="1">Carboxymuconolactone decarboxylase-like domain-containing protein</fullName>
    </recommendedName>
</protein>
<dbReference type="AlphaFoldDB" id="A0A4Y8DB64"/>
<dbReference type="Proteomes" id="UP000297299">
    <property type="component" value="Unassembled WGS sequence"/>
</dbReference>
<proteinExistence type="predicted"/>
<dbReference type="InterPro" id="IPR003779">
    <property type="entry name" value="CMD-like"/>
</dbReference>
<dbReference type="Gene3D" id="1.20.1290.10">
    <property type="entry name" value="AhpD-like"/>
    <property type="match status" value="1"/>
</dbReference>
<feature type="domain" description="Carboxymuconolactone decarboxylase-like" evidence="1">
    <location>
        <begin position="53"/>
        <end position="120"/>
    </location>
</feature>
<dbReference type="GO" id="GO:0051920">
    <property type="term" value="F:peroxiredoxin activity"/>
    <property type="evidence" value="ECO:0007669"/>
    <property type="project" value="InterPro"/>
</dbReference>
<name>A0A4Y8DB64_9HELO</name>
<dbReference type="PANTHER" id="PTHR34846:SF11">
    <property type="entry name" value="4-CARBOXYMUCONOLACTONE DECARBOXYLASE FAMILY PROTEIN (AFU_ORTHOLOGUE AFUA_6G11590)"/>
    <property type="match status" value="1"/>
</dbReference>
<gene>
    <name evidence="2" type="ORF">BOTCAL_0048g00110</name>
</gene>
<comment type="caution">
    <text evidence="2">The sequence shown here is derived from an EMBL/GenBank/DDBJ whole genome shotgun (WGS) entry which is preliminary data.</text>
</comment>
<dbReference type="InterPro" id="IPR029032">
    <property type="entry name" value="AhpD-like"/>
</dbReference>
<keyword evidence="3" id="KW-1185">Reference proteome</keyword>
<accession>A0A4Y8DB64</accession>
<reference evidence="2 3" key="1">
    <citation type="submission" date="2017-11" db="EMBL/GenBank/DDBJ databases">
        <title>Comparative genomics of Botrytis spp.</title>
        <authorList>
            <person name="Valero-Jimenez C.A."/>
            <person name="Tapia P."/>
            <person name="Veloso J."/>
            <person name="Silva-Moreno E."/>
            <person name="Staats M."/>
            <person name="Valdes J.H."/>
            <person name="Van Kan J.A.L."/>
        </authorList>
    </citation>
    <scope>NUCLEOTIDE SEQUENCE [LARGE SCALE GENOMIC DNA]</scope>
    <source>
        <strain evidence="2 3">MUCL2830</strain>
    </source>
</reference>
<dbReference type="EMBL" id="PHWZ01000048">
    <property type="protein sequence ID" value="TEY78485.1"/>
    <property type="molecule type" value="Genomic_DNA"/>
</dbReference>
<evidence type="ECO:0000259" key="1">
    <source>
        <dbReference type="Pfam" id="PF02627"/>
    </source>
</evidence>
<evidence type="ECO:0000313" key="2">
    <source>
        <dbReference type="EMBL" id="TEY78485.1"/>
    </source>
</evidence>
<dbReference type="Pfam" id="PF02627">
    <property type="entry name" value="CMD"/>
    <property type="match status" value="1"/>
</dbReference>
<sequence length="188" mass="20993">MSRFPTLPPSEFSSLQNDIEGLVQIIFKEHSELDYKDAEGNYYGPYSSLVYTPELVNPWFNIAFAVNRQDRISRRERELAILAVLSVYNAPYVLYAHSRISRKANFSEEQVSNASHGIVPGDLTEEEVVAYTTALKLAGSKGPLDSEIWEQAQKVLGREKIAGLAHVVSGFIYVSILTNIGDGRVPEK</sequence>
<organism evidence="2 3">
    <name type="scientific">Botryotinia calthae</name>
    <dbReference type="NCBI Taxonomy" id="38488"/>
    <lineage>
        <taxon>Eukaryota</taxon>
        <taxon>Fungi</taxon>
        <taxon>Dikarya</taxon>
        <taxon>Ascomycota</taxon>
        <taxon>Pezizomycotina</taxon>
        <taxon>Leotiomycetes</taxon>
        <taxon>Helotiales</taxon>
        <taxon>Sclerotiniaceae</taxon>
        <taxon>Botryotinia</taxon>
    </lineage>
</organism>
<dbReference type="PANTHER" id="PTHR34846">
    <property type="entry name" value="4-CARBOXYMUCONOLACTONE DECARBOXYLASE FAMILY PROTEIN (AFU_ORTHOLOGUE AFUA_6G11590)"/>
    <property type="match status" value="1"/>
</dbReference>